<proteinExistence type="predicted"/>
<gene>
    <name evidence="1" type="ORF">X798_00437</name>
</gene>
<name>A0A183HZS7_9BILA</name>
<protein>
    <submittedName>
        <fullName evidence="3">Plug_translocon domain-containing protein</fullName>
    </submittedName>
</protein>
<dbReference type="Proteomes" id="UP000242913">
    <property type="component" value="Unassembled WGS sequence"/>
</dbReference>
<keyword evidence="2" id="KW-1185">Reference proteome</keyword>
<reference evidence="3" key="2">
    <citation type="submission" date="2016-06" db="UniProtKB">
        <authorList>
            <consortium name="WormBaseParasite"/>
        </authorList>
    </citation>
    <scope>IDENTIFICATION</scope>
</reference>
<organism evidence="3">
    <name type="scientific">Onchocerca flexuosa</name>
    <dbReference type="NCBI Taxonomy" id="387005"/>
    <lineage>
        <taxon>Eukaryota</taxon>
        <taxon>Metazoa</taxon>
        <taxon>Ecdysozoa</taxon>
        <taxon>Nematoda</taxon>
        <taxon>Chromadorea</taxon>
        <taxon>Rhabditida</taxon>
        <taxon>Spirurina</taxon>
        <taxon>Spiruromorpha</taxon>
        <taxon>Filarioidea</taxon>
        <taxon>Onchocercidae</taxon>
        <taxon>Onchocerca</taxon>
    </lineage>
</organism>
<dbReference type="EMBL" id="KZ269977">
    <property type="protein sequence ID" value="OZC12803.1"/>
    <property type="molecule type" value="Genomic_DNA"/>
</dbReference>
<dbReference type="WBParaSite" id="OFLC_0001299001-mRNA-1">
    <property type="protein sequence ID" value="OFLC_0001299001-mRNA-1"/>
    <property type="gene ID" value="OFLC_0001299001"/>
</dbReference>
<reference evidence="1 2" key="1">
    <citation type="submission" date="2015-12" db="EMBL/GenBank/DDBJ databases">
        <title>Draft genome of the nematode, Onchocerca flexuosa.</title>
        <authorList>
            <person name="Mitreva M."/>
        </authorList>
    </citation>
    <scope>NUCLEOTIDE SEQUENCE [LARGE SCALE GENOMIC DNA]</scope>
    <source>
        <strain evidence="1">Red Deer</strain>
    </source>
</reference>
<evidence type="ECO:0000313" key="1">
    <source>
        <dbReference type="EMBL" id="OZC12803.1"/>
    </source>
</evidence>
<dbReference type="AlphaFoldDB" id="A0A183HZS7"/>
<evidence type="ECO:0000313" key="2">
    <source>
        <dbReference type="Proteomes" id="UP000242913"/>
    </source>
</evidence>
<sequence>MLKRLKSRPRDSLMKYPGIIHHFHRNWSSLLSKLEDGETMGLAVGLGLVVIHSVTVFYPEVLQSTR</sequence>
<evidence type="ECO:0000313" key="3">
    <source>
        <dbReference type="WBParaSite" id="OFLC_0001299001-mRNA-1"/>
    </source>
</evidence>
<accession>A0A183HZS7</accession>